<dbReference type="Pfam" id="PF01565">
    <property type="entry name" value="FAD_binding_4"/>
    <property type="match status" value="1"/>
</dbReference>
<organism evidence="4 5">
    <name type="scientific">Occallatibacter riparius</name>
    <dbReference type="NCBI Taxonomy" id="1002689"/>
    <lineage>
        <taxon>Bacteria</taxon>
        <taxon>Pseudomonadati</taxon>
        <taxon>Acidobacteriota</taxon>
        <taxon>Terriglobia</taxon>
        <taxon>Terriglobales</taxon>
        <taxon>Acidobacteriaceae</taxon>
        <taxon>Occallatibacter</taxon>
    </lineage>
</organism>
<reference evidence="4" key="1">
    <citation type="submission" date="2021-04" db="EMBL/GenBank/DDBJ databases">
        <title>Phylogenetic analysis of Acidobacteriaceae.</title>
        <authorList>
            <person name="Qiu L."/>
            <person name="Zhang Q."/>
        </authorList>
    </citation>
    <scope>NUCLEOTIDE SEQUENCE</scope>
    <source>
        <strain evidence="4">DSM 25168</strain>
    </source>
</reference>
<dbReference type="InterPro" id="IPR016166">
    <property type="entry name" value="FAD-bd_PCMH"/>
</dbReference>
<dbReference type="InterPro" id="IPR016169">
    <property type="entry name" value="FAD-bd_PCMH_sub2"/>
</dbReference>
<dbReference type="RefSeq" id="WP_260795798.1">
    <property type="nucleotide sequence ID" value="NZ_CP093313.1"/>
</dbReference>
<name>A0A9J7BWG7_9BACT</name>
<evidence type="ECO:0000256" key="2">
    <source>
        <dbReference type="ARBA" id="ARBA00023002"/>
    </source>
</evidence>
<evidence type="ECO:0000313" key="5">
    <source>
        <dbReference type="Proteomes" id="UP001059380"/>
    </source>
</evidence>
<sequence>MDKREFLKTTGAIVAGSVFSHLAPGQEPETPRENWAGNLNYSTDQLHVPASVEEVQQVVTKCAKLRALGTRHSFSTIADSTANQISLKKLDSIDIDEKAKTVTVGAGIAYGKLAPAIEAKGYALHNLASLPHISVAGAIATATHGSGLHNGNLATAVSALELVMADGQVHTLSRDKDEHFAAAVVGLGAPGIVTRVTLNLLPTFQVAQSVYQNLSFDHLKDHFADIFGAGYSVSLFTDWQNHRASQVWIKRKVGAGDANKWDPEFYGAKLAKEKLHPIDGHPAESCTEQGGVPGPWYERLPHFRMNFTPSSGRELQAEYFVPRNRGYEAIMAVEQLRDKITPHLFVTELRTIAADDLWMSMAYQRDSLAIHFTLKPETEAVNKLLPQIEAKLEPFGARPHWGKVFAVEPAKLQTRYPKLKDFKALLAQLDPKGKFRNEFIDANLYSTTAG</sequence>
<gene>
    <name evidence="4" type="ORF">MOP44_09445</name>
</gene>
<dbReference type="GO" id="GO:0003885">
    <property type="term" value="F:D-arabinono-1,4-lactone oxidase activity"/>
    <property type="evidence" value="ECO:0007669"/>
    <property type="project" value="InterPro"/>
</dbReference>
<protein>
    <submittedName>
        <fullName evidence="4">FAD-binding protein</fullName>
    </submittedName>
</protein>
<evidence type="ECO:0000259" key="3">
    <source>
        <dbReference type="PROSITE" id="PS51387"/>
    </source>
</evidence>
<keyword evidence="1" id="KW-0274">FAD</keyword>
<keyword evidence="2" id="KW-0560">Oxidoreductase</keyword>
<dbReference type="PANTHER" id="PTHR43762">
    <property type="entry name" value="L-GULONOLACTONE OXIDASE"/>
    <property type="match status" value="1"/>
</dbReference>
<accession>A0A9J7BWG7</accession>
<dbReference type="InterPro" id="IPR006094">
    <property type="entry name" value="Oxid_FAD_bind_N"/>
</dbReference>
<dbReference type="SUPFAM" id="SSF56176">
    <property type="entry name" value="FAD-binding/transporter-associated domain-like"/>
    <property type="match status" value="1"/>
</dbReference>
<dbReference type="InterPro" id="IPR036318">
    <property type="entry name" value="FAD-bd_PCMH-like_sf"/>
</dbReference>
<keyword evidence="1" id="KW-0285">Flavoprotein</keyword>
<dbReference type="GO" id="GO:0071949">
    <property type="term" value="F:FAD binding"/>
    <property type="evidence" value="ECO:0007669"/>
    <property type="project" value="InterPro"/>
</dbReference>
<dbReference type="Gene3D" id="3.30.43.10">
    <property type="entry name" value="Uridine Diphospho-n-acetylenolpyruvylglucosamine Reductase, domain 2"/>
    <property type="match status" value="1"/>
</dbReference>
<dbReference type="InterPro" id="IPR010031">
    <property type="entry name" value="FAD_lactone_oxidase-like"/>
</dbReference>
<proteinExistence type="predicted"/>
<dbReference type="KEGG" id="orp:MOP44_09445"/>
<dbReference type="Gene3D" id="3.30.70.2530">
    <property type="match status" value="1"/>
</dbReference>
<evidence type="ECO:0000313" key="4">
    <source>
        <dbReference type="EMBL" id="UWZ86154.1"/>
    </source>
</evidence>
<dbReference type="EMBL" id="CP093313">
    <property type="protein sequence ID" value="UWZ86154.1"/>
    <property type="molecule type" value="Genomic_DNA"/>
</dbReference>
<dbReference type="PROSITE" id="PS51387">
    <property type="entry name" value="FAD_PCMH"/>
    <property type="match status" value="1"/>
</dbReference>
<dbReference type="Gene3D" id="3.30.70.2520">
    <property type="match status" value="1"/>
</dbReference>
<dbReference type="PIRSF" id="PIRSF000136">
    <property type="entry name" value="LGO_GLO"/>
    <property type="match status" value="1"/>
</dbReference>
<dbReference type="InterPro" id="IPR016167">
    <property type="entry name" value="FAD-bd_PCMH_sub1"/>
</dbReference>
<dbReference type="Gene3D" id="3.30.465.10">
    <property type="match status" value="1"/>
</dbReference>
<keyword evidence="5" id="KW-1185">Reference proteome</keyword>
<dbReference type="InterPro" id="IPR007173">
    <property type="entry name" value="ALO_C"/>
</dbReference>
<dbReference type="AlphaFoldDB" id="A0A9J7BWG7"/>
<dbReference type="Proteomes" id="UP001059380">
    <property type="component" value="Chromosome"/>
</dbReference>
<evidence type="ECO:0000256" key="1">
    <source>
        <dbReference type="ARBA" id="ARBA00022827"/>
    </source>
</evidence>
<dbReference type="GO" id="GO:0016020">
    <property type="term" value="C:membrane"/>
    <property type="evidence" value="ECO:0007669"/>
    <property type="project" value="InterPro"/>
</dbReference>
<dbReference type="Gene3D" id="1.10.45.10">
    <property type="entry name" value="Vanillyl-alcohol Oxidase, Chain A, domain 4"/>
    <property type="match status" value="1"/>
</dbReference>
<dbReference type="InterPro" id="IPR016171">
    <property type="entry name" value="Vanillyl_alc_oxidase_C-sub2"/>
</dbReference>
<feature type="domain" description="FAD-binding PCMH-type" evidence="3">
    <location>
        <begin position="39"/>
        <end position="203"/>
    </location>
</feature>
<dbReference type="GO" id="GO:0080049">
    <property type="term" value="F:L-gulono-1,4-lactone dehydrogenase activity"/>
    <property type="evidence" value="ECO:0007669"/>
    <property type="project" value="TreeGrafter"/>
</dbReference>
<dbReference type="PANTHER" id="PTHR43762:SF1">
    <property type="entry name" value="D-ARABINONO-1,4-LACTONE OXIDASE"/>
    <property type="match status" value="1"/>
</dbReference>
<dbReference type="Pfam" id="PF04030">
    <property type="entry name" value="ALO"/>
    <property type="match status" value="1"/>
</dbReference>